<feature type="compositionally biased region" description="Basic and acidic residues" evidence="1">
    <location>
        <begin position="195"/>
        <end position="258"/>
    </location>
</feature>
<dbReference type="CDD" id="cd06503">
    <property type="entry name" value="ATP-synt_Fo_b"/>
    <property type="match status" value="1"/>
</dbReference>
<proteinExistence type="predicted"/>
<sequence length="2130" mass="230284">MSELSKITAQQMDQKGVCAAPNILNGTPAENKAIFDRMVRQLIAPAYNAMVDAVDTINAQQEAWGQAEAGRVQAEQGRVTAENARVEAEKARVAAEKLRVAAENERKIQEDAREAGEGERGLAEMDRATAEDAREVAEAARHSAELARDAAEDSRAAAERSRASAETTREANEDTRKSNETTRKNNEISRNNAETVRKSNEEQRQGNETDRNLGENRRWEWENNRQVAEEERDTKETDRIASESSRKQAEAARVQAEEARAAAEQARVEAEAARVSTDNGIVAQATEQANAAKAAQEAAAGSATAAAGSAAAAKTSENNAAASAASAQANADAVNPEDINARIAAKADNLYFDPETKLLYLMSEGEVIGDGIAVATGGGSGGGGGGDTFYAAKLTNLLTSRNFSVAEDAEVVLKFRYTSQDEDGTDDGPGSGTVKVGGAKVLAFSAAQGENSVNVTKYLTAGTNTIRVEVENSEGTVRSLVYTVTVVTLRLTTTLEALGIYSGTVTFYYTPTGTGTKIVHFLMDGAEIGTATVTSTGRGQTFSIPEQTHGAHRFSAYAEITEGSEVTRSNTIQLGMIYDDGVSGTPAILLDLDRDSADQGETLQARYLAYDPGSETAAVELTVTVDGTEKNSKTLTVPRTAQDWVVQNIPAGTVKLKIRCGTVSAEKTLTVTASSVEIEPVTDALALHFDPSGRSNAEANPGSWTDGSVTASFSGVGFSGSDGWLTDSDGAALLRLLPGASVTLPYQLFASDRREGGATVEVEMATHNCRDYESVVLSCLSGGRGFRIASQFAEIKSEQSELSMQFKEDEKVRVSFAIEPRALHRLIYVYVDGVMCGAVQYPLDDNFQQSPAAGITIGAESSGIDVYRIRIYTRGLGRGEVLDNYVADLPTLAERVAAYQRNDLLDLAGDIQLARLPATLPYMVVSCAELPQYKGDKKTCEITYVDPVEPERSFTASSVEINVQGTSSAGYKKKNFKWKLKSGCTYTESGEASATYQLRGAESVPATTFCMKADVASSEGANNVELVRLYNTASPYKTAAQQADARVRVGIDGKPCVLFWQDGDGKVRFWGKYNFNDDKSSEAVFGLGEGCESWEIKNNTSQRVIFKSADFEGDGWLEDFEARYPDESTDPTKLKALCEWIVSTDRSAVTGEADKAARLSKFKTEFEDHFVKAPMLYYYLFTEMFLMVDSRAKNFFPTTYDGTHWMPLPYDFDTALGINNEGQLVFDYDLEDTDSVDGANVFNGQESVLWCNLRDAFPEELKAMYAQLRSGTLMGYGPIVQRFAEHQAVWPERVWNEDSWEKYLEPLENDNDASYLPMLQGSKASQREWWLYNGLRYRDSKYQTGDASANYITLRCYAAGDITVKPYSHIWPRIKYGSYTVTARGKRGVNTTLACPLENMNDTEVYIYSADRLAEIGDLKALQVGYANFSMAKKLTKLKLGDGASGYSNPNLTGVDVGNNELLTELDVRNCPNLAATVDLSGCTALETVRASGSGIKAVTLPVGGKVHTLDLPGSITNLTIREQKGITSFACAGCGNLTTLQIENSPGVPVAAIVAAAADLSRARLIGVSLELQDAAVLRKLAAVGGIDASGGNTDTAVVTGTCHIASIGDKELAQFQALWPGLVINADTVDYLYTVTFKDWDGTVLKTEYVSAGGSATPPASPTRASTAQYDYAFASWSGTYTNVSSNRAITAIYTQTVRSYTVTFIVGTVTKYTAAAAYGSTISYPYEEPDDPQSRENYVFDGWLVNGGTVAVDDVTVTGNMVAVAAFKELVNFQAYGVKWDPSTTATSLTRLGASASFAAPVPANGPTKQGSSPFDSIQPWAGMKRYNIVDGEVKYSQDDTGFSQTNYDTMVYIPKFFYKAVQNEDGTREWWIASQKGPGFKAHPGSGLYISRYHTSGSEAAVYSKSGAAPLASKTRDNFRTYSQAKGAGWRMLDLAAWSAVQLLFLVEFADWNSYSKLSNKQTGASSNTQVSGGSDAAVYHTGYSSKQYIQYRWIENPAYGAVGYFVDGFLASDRKCYLGLDPNNYGDTTEGLTDSGITLPTSDFITDFGYSAAFPWAFLPSEASGGSNSTKVTDYVNSNTGLRVLYVGANYSWAYFEKSGLWFFYASDTASNANADIGSRLLFTP</sequence>
<feature type="compositionally biased region" description="Basic and acidic residues" evidence="1">
    <location>
        <begin position="102"/>
        <end position="187"/>
    </location>
</feature>
<accession>A0A8S5N374</accession>
<dbReference type="EMBL" id="BK015048">
    <property type="protein sequence ID" value="DAD88791.1"/>
    <property type="molecule type" value="Genomic_DNA"/>
</dbReference>
<dbReference type="InterPro" id="IPR032675">
    <property type="entry name" value="LRR_dom_sf"/>
</dbReference>
<dbReference type="Gene3D" id="3.80.10.10">
    <property type="entry name" value="Ribonuclease Inhibitor"/>
    <property type="match status" value="1"/>
</dbReference>
<feature type="region of interest" description="Disordered" evidence="1">
    <location>
        <begin position="102"/>
        <end position="258"/>
    </location>
</feature>
<evidence type="ECO:0000313" key="2">
    <source>
        <dbReference type="EMBL" id="DAD88791.1"/>
    </source>
</evidence>
<dbReference type="Gene3D" id="2.60.120.260">
    <property type="entry name" value="Galactose-binding domain-like"/>
    <property type="match status" value="1"/>
</dbReference>
<protein>
    <submittedName>
        <fullName evidence="2">Tail collar fiber protein</fullName>
    </submittedName>
</protein>
<name>A0A8S5N374_9CAUD</name>
<reference evidence="2" key="1">
    <citation type="journal article" date="2021" name="Proc. Natl. Acad. Sci. U.S.A.">
        <title>A Catalog of Tens of Thousands of Viruses from Human Metagenomes Reveals Hidden Associations with Chronic Diseases.</title>
        <authorList>
            <person name="Tisza M.J."/>
            <person name="Buck C.B."/>
        </authorList>
    </citation>
    <scope>NUCLEOTIDE SEQUENCE</scope>
    <source>
        <strain evidence="2">CtzMH52</strain>
    </source>
</reference>
<evidence type="ECO:0000256" key="1">
    <source>
        <dbReference type="SAM" id="MobiDB-lite"/>
    </source>
</evidence>
<organism evidence="2">
    <name type="scientific">Podoviridae sp. ctzMH52</name>
    <dbReference type="NCBI Taxonomy" id="2826596"/>
    <lineage>
        <taxon>Viruses</taxon>
        <taxon>Duplodnaviria</taxon>
        <taxon>Heunggongvirae</taxon>
        <taxon>Uroviricota</taxon>
        <taxon>Caudoviricetes</taxon>
    </lineage>
</organism>